<sequence length="153" mass="16311">MIVLLVLPIATARPAYLEAYRQQYDIEGTRLDACLNCHLDPNGGGPRNLYGLAYAESGRDFGSIEAVDSDGDGFTNLEEINALTFPGDPADHPRVTSDNSPEAEANITDPADSPEQETSEETGSDPAPEQQSPAFGALLAMAGLLSAVYLVRR</sequence>
<evidence type="ECO:0000256" key="1">
    <source>
        <dbReference type="ARBA" id="ARBA00022729"/>
    </source>
</evidence>
<gene>
    <name evidence="4" type="ORF">PV02_10610</name>
</gene>
<dbReference type="Pfam" id="PF18204">
    <property type="entry name" value="PGF-CTERM"/>
    <property type="match status" value="1"/>
</dbReference>
<dbReference type="Proteomes" id="UP001206983">
    <property type="component" value="Unassembled WGS sequence"/>
</dbReference>
<dbReference type="EMBL" id="JTEO01000006">
    <property type="protein sequence ID" value="MCQ6963536.1"/>
    <property type="molecule type" value="Genomic_DNA"/>
</dbReference>
<accession>A0AAE3HBH7</accession>
<reference evidence="4 5" key="1">
    <citation type="journal article" date="2011" name="Appl. Environ. Microbiol.">
        <title>Methanogenic archaea isolated from Taiwan's Chelungpu fault.</title>
        <authorList>
            <person name="Wu S.Y."/>
            <person name="Lai M.C."/>
        </authorList>
    </citation>
    <scope>NUCLEOTIDE SEQUENCE [LARGE SCALE GENOMIC DNA]</scope>
    <source>
        <strain evidence="4 5">St545Mb</strain>
    </source>
</reference>
<comment type="caution">
    <text evidence="4">The sequence shown here is derived from an EMBL/GenBank/DDBJ whole genome shotgun (WGS) entry which is preliminary data.</text>
</comment>
<protein>
    <recommendedName>
        <fullName evidence="3">PGF-CTERM archaeal protein-sorting signal domain-containing protein</fullName>
    </recommendedName>
</protein>
<feature type="compositionally biased region" description="Acidic residues" evidence="2">
    <location>
        <begin position="112"/>
        <end position="123"/>
    </location>
</feature>
<feature type="domain" description="PGF-CTERM archaeal protein-sorting signal" evidence="3">
    <location>
        <begin position="135"/>
        <end position="153"/>
    </location>
</feature>
<feature type="region of interest" description="Disordered" evidence="2">
    <location>
        <begin position="83"/>
        <end position="135"/>
    </location>
</feature>
<dbReference type="InterPro" id="IPR026371">
    <property type="entry name" value="PGF_CTERM"/>
</dbReference>
<name>A0AAE3HBH7_9EURY</name>
<dbReference type="AlphaFoldDB" id="A0AAE3HBH7"/>
<organism evidence="4 5">
    <name type="scientific">Methanolobus chelungpuianus</name>
    <dbReference type="NCBI Taxonomy" id="502115"/>
    <lineage>
        <taxon>Archaea</taxon>
        <taxon>Methanobacteriati</taxon>
        <taxon>Methanobacteriota</taxon>
        <taxon>Stenosarchaea group</taxon>
        <taxon>Methanomicrobia</taxon>
        <taxon>Methanosarcinales</taxon>
        <taxon>Methanosarcinaceae</taxon>
        <taxon>Methanolobus</taxon>
    </lineage>
</organism>
<evidence type="ECO:0000313" key="5">
    <source>
        <dbReference type="Proteomes" id="UP001206983"/>
    </source>
</evidence>
<proteinExistence type="predicted"/>
<keyword evidence="1" id="KW-0732">Signal</keyword>
<evidence type="ECO:0000259" key="3">
    <source>
        <dbReference type="Pfam" id="PF18204"/>
    </source>
</evidence>
<evidence type="ECO:0000313" key="4">
    <source>
        <dbReference type="EMBL" id="MCQ6963536.1"/>
    </source>
</evidence>
<keyword evidence="5" id="KW-1185">Reference proteome</keyword>
<evidence type="ECO:0000256" key="2">
    <source>
        <dbReference type="SAM" id="MobiDB-lite"/>
    </source>
</evidence>